<evidence type="ECO:0000256" key="3">
    <source>
        <dbReference type="ARBA" id="ARBA00022793"/>
    </source>
</evidence>
<evidence type="ECO:0000256" key="2">
    <source>
        <dbReference type="ARBA" id="ARBA00008847"/>
    </source>
</evidence>
<keyword evidence="4 7" id="KW-0665">Pyrimidine biosynthesis</keyword>
<keyword evidence="3 7" id="KW-0210">Decarboxylase</keyword>
<reference evidence="10" key="1">
    <citation type="submission" date="2017-04" db="EMBL/GenBank/DDBJ databases">
        <authorList>
            <person name="Varghese N."/>
            <person name="Submissions S."/>
        </authorList>
    </citation>
    <scope>NUCLEOTIDE SEQUENCE [LARGE SCALE GENOMIC DNA]</scope>
    <source>
        <strain evidence="10">DSM 16537</strain>
    </source>
</reference>
<dbReference type="RefSeq" id="WP_084119923.1">
    <property type="nucleotide sequence ID" value="NZ_LT838813.1"/>
</dbReference>
<evidence type="ECO:0000256" key="4">
    <source>
        <dbReference type="ARBA" id="ARBA00022975"/>
    </source>
</evidence>
<dbReference type="CDD" id="cd04725">
    <property type="entry name" value="OMP_decarboxylase_like"/>
    <property type="match status" value="1"/>
</dbReference>
<dbReference type="SMART" id="SM00934">
    <property type="entry name" value="OMPdecase"/>
    <property type="match status" value="1"/>
</dbReference>
<keyword evidence="5 7" id="KW-0456">Lyase</keyword>
<protein>
    <recommendedName>
        <fullName evidence="7">Orotidine 5'-phosphate decarboxylase</fullName>
        <ecNumber evidence="7">4.1.1.23</ecNumber>
    </recommendedName>
    <alternativeName>
        <fullName evidence="7">OMP decarboxylase</fullName>
        <shortName evidence="7">OMPDCase</shortName>
        <shortName evidence="7">OMPdecase</shortName>
    </alternativeName>
</protein>
<keyword evidence="10" id="KW-1185">Reference proteome</keyword>
<dbReference type="SUPFAM" id="SSF51366">
    <property type="entry name" value="Ribulose-phoshate binding barrel"/>
    <property type="match status" value="1"/>
</dbReference>
<evidence type="ECO:0000256" key="1">
    <source>
        <dbReference type="ARBA" id="ARBA00004861"/>
    </source>
</evidence>
<dbReference type="Pfam" id="PF00215">
    <property type="entry name" value="OMPdecase"/>
    <property type="match status" value="1"/>
</dbReference>
<evidence type="ECO:0000256" key="6">
    <source>
        <dbReference type="ARBA" id="ARBA00049157"/>
    </source>
</evidence>
<dbReference type="FunFam" id="3.20.20.70:FF:000157">
    <property type="entry name" value="Orotidine 5'-phosphate decarboxylase"/>
    <property type="match status" value="1"/>
</dbReference>
<sequence>MNRIDLFKKIQDKKSFLCVGLDTDPSKIPSHLLKTTDPVFEFNKEIIDQTAEFAVAYKPNIAFYEALGPKGWESLQKTLDYIPKEIFTIADAKRGDIGNTSGLYAKAFFETMDFDSITVAPYMGVDSVKPFLEFENKWVILLALTSNEGSADFQLISSQSGKPLFQEVLEKSSKWGNPDNMMYVVGATRGEKIAEVRKIVPEHFFLVPGVGAQGGSLEDVAHFGMNSHCGLLVNSSRGIIYAGNDKDFAKLAGLEAKKLQLEMEKLLSKYL</sequence>
<dbReference type="PANTHER" id="PTHR43375:SF1">
    <property type="entry name" value="OROTIDINE 5'-PHOSPHATE DECARBOXYLASE"/>
    <property type="match status" value="1"/>
</dbReference>
<dbReference type="InterPro" id="IPR011060">
    <property type="entry name" value="RibuloseP-bd_barrel"/>
</dbReference>
<dbReference type="GO" id="GO:0004590">
    <property type="term" value="F:orotidine-5'-phosphate decarboxylase activity"/>
    <property type="evidence" value="ECO:0007669"/>
    <property type="project" value="UniProtKB-UniRule"/>
</dbReference>
<evidence type="ECO:0000313" key="10">
    <source>
        <dbReference type="Proteomes" id="UP000192333"/>
    </source>
</evidence>
<organism evidence="9 10">
    <name type="scientific">Aquiflexum balticum DSM 16537</name>
    <dbReference type="NCBI Taxonomy" id="758820"/>
    <lineage>
        <taxon>Bacteria</taxon>
        <taxon>Pseudomonadati</taxon>
        <taxon>Bacteroidota</taxon>
        <taxon>Cytophagia</taxon>
        <taxon>Cytophagales</taxon>
        <taxon>Cyclobacteriaceae</taxon>
        <taxon>Aquiflexum</taxon>
    </lineage>
</organism>
<evidence type="ECO:0000259" key="8">
    <source>
        <dbReference type="SMART" id="SM00934"/>
    </source>
</evidence>
<dbReference type="InterPro" id="IPR013785">
    <property type="entry name" value="Aldolase_TIM"/>
</dbReference>
<dbReference type="PANTHER" id="PTHR43375">
    <property type="entry name" value="OROTIDINE 5'-PHOSPHATE DECARBOXYLASE"/>
    <property type="match status" value="1"/>
</dbReference>
<accession>A0A1W2H2L4</accession>
<comment type="pathway">
    <text evidence="1 7">Pyrimidine metabolism; UMP biosynthesis via de novo pathway; UMP from orotate: step 2/2.</text>
</comment>
<dbReference type="NCBIfam" id="TIGR02127">
    <property type="entry name" value="pyrF_sub2"/>
    <property type="match status" value="1"/>
</dbReference>
<dbReference type="Proteomes" id="UP000192333">
    <property type="component" value="Chromosome I"/>
</dbReference>
<dbReference type="STRING" id="758820.SAMN00777080_1766"/>
<dbReference type="EC" id="4.1.1.23" evidence="7"/>
<dbReference type="GO" id="GO:0044205">
    <property type="term" value="P:'de novo' UMP biosynthetic process"/>
    <property type="evidence" value="ECO:0007669"/>
    <property type="project" value="UniProtKB-UniRule"/>
</dbReference>
<feature type="active site" description="Proton donor" evidence="7">
    <location>
        <position position="93"/>
    </location>
</feature>
<proteinExistence type="inferred from homology"/>
<comment type="similarity">
    <text evidence="2 7">Belongs to the OMP decarboxylase family. Type 2 subfamily.</text>
</comment>
<evidence type="ECO:0000313" key="9">
    <source>
        <dbReference type="EMBL" id="SMD43185.1"/>
    </source>
</evidence>
<feature type="domain" description="Orotidine 5'-phosphate decarboxylase" evidence="8">
    <location>
        <begin position="16"/>
        <end position="252"/>
    </location>
</feature>
<gene>
    <name evidence="7" type="primary">pyrF</name>
    <name evidence="9" type="ORF">SAMN00777080_1766</name>
</gene>
<dbReference type="HAMAP" id="MF_01215">
    <property type="entry name" value="OMPdecase_type2"/>
    <property type="match status" value="1"/>
</dbReference>
<dbReference type="InterPro" id="IPR011995">
    <property type="entry name" value="OMPdecase_type-2"/>
</dbReference>
<dbReference type="UniPathway" id="UPA00070">
    <property type="reaction ID" value="UER00120"/>
</dbReference>
<comment type="catalytic activity">
    <reaction evidence="6 7">
        <text>orotidine 5'-phosphate + H(+) = UMP + CO2</text>
        <dbReference type="Rhea" id="RHEA:11596"/>
        <dbReference type="ChEBI" id="CHEBI:15378"/>
        <dbReference type="ChEBI" id="CHEBI:16526"/>
        <dbReference type="ChEBI" id="CHEBI:57538"/>
        <dbReference type="ChEBI" id="CHEBI:57865"/>
        <dbReference type="EC" id="4.1.1.23"/>
    </reaction>
</comment>
<dbReference type="AlphaFoldDB" id="A0A1W2H2L4"/>
<dbReference type="InterPro" id="IPR001754">
    <property type="entry name" value="OMPdeCOase_dom"/>
</dbReference>
<evidence type="ECO:0000256" key="7">
    <source>
        <dbReference type="HAMAP-Rule" id="MF_01215"/>
    </source>
</evidence>
<dbReference type="GO" id="GO:0006207">
    <property type="term" value="P:'de novo' pyrimidine nucleobase biosynthetic process"/>
    <property type="evidence" value="ECO:0007669"/>
    <property type="project" value="InterPro"/>
</dbReference>
<name>A0A1W2H2L4_9BACT</name>
<dbReference type="EMBL" id="LT838813">
    <property type="protein sequence ID" value="SMD43185.1"/>
    <property type="molecule type" value="Genomic_DNA"/>
</dbReference>
<evidence type="ECO:0000256" key="5">
    <source>
        <dbReference type="ARBA" id="ARBA00023239"/>
    </source>
</evidence>
<dbReference type="Gene3D" id="3.20.20.70">
    <property type="entry name" value="Aldolase class I"/>
    <property type="match status" value="1"/>
</dbReference>
<dbReference type="OrthoDB" id="9808470at2"/>